<dbReference type="AlphaFoldDB" id="A0A4V3JJ42"/>
<dbReference type="RefSeq" id="WP_135603117.1">
    <property type="nucleotide sequence ID" value="NZ_RQFK01000033.1"/>
</dbReference>
<feature type="domain" description="DAC" evidence="1">
    <location>
        <begin position="328"/>
        <end position="465"/>
    </location>
</feature>
<dbReference type="InterPro" id="IPR036888">
    <property type="entry name" value="DNA_integrity_DisA_N_sf"/>
</dbReference>
<sequence>MNKEIASFLSNLGQLHSAGAALLRNVDPLLDFTFFVIYSYNLDNDSNYGIIGDDKEFENKMESFLDLVFDLSNYNEIMSSYNHFIEQYNSKELYELIGSDYFHKTENYSLFFLYKINKKQFSYYKNIDSVYSEEKNIIYAIIYKFFLELTNLRLENLFRINQKIMLHEFTKDLANEASKSFVINLIGKLQGVFDENNYDLLQPIIDICNDLDAISELLYEKNNIRGNISISASSYPKLNNIVKFEKAIPLSNHRLIRKLLEGTSENIDLILESGKITGYTLSNINNIFKVNFIKQNTWRFQESNQTIAVFKSGKIDLNSEKISEEYFINDLANKIKIFGSQNFGLLKKIALDLISSKNGSILIIHEKGKNEAMRLKNDSINVEPFVLTSEQAINLSKIDGAIIIDPNCICYAFGVILDGNSIEKSNIERGSRYNSSKRYIHNRKKDGEKLIAIITSDDGNFDILD</sequence>
<proteinExistence type="predicted"/>
<dbReference type="Proteomes" id="UP000298009">
    <property type="component" value="Unassembled WGS sequence"/>
</dbReference>
<dbReference type="Pfam" id="PF21750">
    <property type="entry name" value="DACNH"/>
    <property type="match status" value="1"/>
</dbReference>
<gene>
    <name evidence="2" type="ORF">EHQ24_18800</name>
</gene>
<dbReference type="InterPro" id="IPR003390">
    <property type="entry name" value="DNA_integrity_scan_DisA_N"/>
</dbReference>
<dbReference type="PROSITE" id="PS51794">
    <property type="entry name" value="DAC"/>
    <property type="match status" value="1"/>
</dbReference>
<reference evidence="2" key="1">
    <citation type="journal article" date="2019" name="PLoS Negl. Trop. Dis.">
        <title>Revisiting the worldwide diversity of Leptospira species in the environment.</title>
        <authorList>
            <person name="Vincent A.T."/>
            <person name="Schiettekatte O."/>
            <person name="Bourhy P."/>
            <person name="Veyrier F.J."/>
            <person name="Picardeau M."/>
        </authorList>
    </citation>
    <scope>NUCLEOTIDE SEQUENCE [LARGE SCALE GENOMIC DNA]</scope>
    <source>
        <strain evidence="2">201800287</strain>
    </source>
</reference>
<evidence type="ECO:0000313" key="2">
    <source>
        <dbReference type="EMBL" id="TGK78596.1"/>
    </source>
</evidence>
<keyword evidence="3" id="KW-1185">Reference proteome</keyword>
<protein>
    <recommendedName>
        <fullName evidence="1">DAC domain-containing protein</fullName>
    </recommendedName>
</protein>
<dbReference type="InterPro" id="IPR048555">
    <property type="entry name" value="DACNH"/>
</dbReference>
<dbReference type="SUPFAM" id="SSF143597">
    <property type="entry name" value="YojJ-like"/>
    <property type="match status" value="1"/>
</dbReference>
<name>A0A4V3JJ42_9LEPT</name>
<dbReference type="EMBL" id="RQFK01000033">
    <property type="protein sequence ID" value="TGK78596.1"/>
    <property type="molecule type" value="Genomic_DNA"/>
</dbReference>
<organism evidence="2 3">
    <name type="scientific">Leptospira noumeaensis</name>
    <dbReference type="NCBI Taxonomy" id="2484964"/>
    <lineage>
        <taxon>Bacteria</taxon>
        <taxon>Pseudomonadati</taxon>
        <taxon>Spirochaetota</taxon>
        <taxon>Spirochaetia</taxon>
        <taxon>Leptospirales</taxon>
        <taxon>Leptospiraceae</taxon>
        <taxon>Leptospira</taxon>
    </lineage>
</organism>
<comment type="caution">
    <text evidence="2">The sequence shown here is derived from an EMBL/GenBank/DDBJ whole genome shotgun (WGS) entry which is preliminary data.</text>
</comment>
<dbReference type="OrthoDB" id="859517at2"/>
<accession>A0A4V3JJ42</accession>
<evidence type="ECO:0000259" key="1">
    <source>
        <dbReference type="PROSITE" id="PS51794"/>
    </source>
</evidence>
<evidence type="ECO:0000313" key="3">
    <source>
        <dbReference type="Proteomes" id="UP000298009"/>
    </source>
</evidence>